<organism evidence="9 10">
    <name type="scientific">Formimonas warabiya</name>
    <dbReference type="NCBI Taxonomy" id="1761012"/>
    <lineage>
        <taxon>Bacteria</taxon>
        <taxon>Bacillati</taxon>
        <taxon>Bacillota</taxon>
        <taxon>Clostridia</taxon>
        <taxon>Eubacteriales</taxon>
        <taxon>Peptococcaceae</taxon>
        <taxon>Candidatus Formimonas</taxon>
    </lineage>
</organism>
<evidence type="ECO:0000256" key="4">
    <source>
        <dbReference type="ARBA" id="ARBA00022692"/>
    </source>
</evidence>
<evidence type="ECO:0000313" key="9">
    <source>
        <dbReference type="EMBL" id="ATW27245.1"/>
    </source>
</evidence>
<feature type="transmembrane region" description="Helical" evidence="7">
    <location>
        <begin position="181"/>
        <end position="199"/>
    </location>
</feature>
<dbReference type="InterPro" id="IPR032816">
    <property type="entry name" value="VTT_dom"/>
</dbReference>
<feature type="domain" description="VTT" evidence="8">
    <location>
        <begin position="37"/>
        <end position="162"/>
    </location>
</feature>
<dbReference type="OrthoDB" id="9813426at2"/>
<evidence type="ECO:0000256" key="2">
    <source>
        <dbReference type="ARBA" id="ARBA00010792"/>
    </source>
</evidence>
<gene>
    <name evidence="9" type="ORF">DCMF_23030</name>
</gene>
<keyword evidence="4 7" id="KW-0812">Transmembrane</keyword>
<evidence type="ECO:0000256" key="1">
    <source>
        <dbReference type="ARBA" id="ARBA00004651"/>
    </source>
</evidence>
<dbReference type="RefSeq" id="WP_148136593.1">
    <property type="nucleotide sequence ID" value="NZ_CP017634.1"/>
</dbReference>
<comment type="similarity">
    <text evidence="2">Belongs to the DedA family.</text>
</comment>
<dbReference type="AlphaFoldDB" id="A0A3G1KYF4"/>
<name>A0A3G1KYF4_FORW1</name>
<dbReference type="InterPro" id="IPR051311">
    <property type="entry name" value="DedA_domain"/>
</dbReference>
<dbReference type="PANTHER" id="PTHR42709:SF6">
    <property type="entry name" value="UNDECAPRENYL PHOSPHATE TRANSPORTER A"/>
    <property type="match status" value="1"/>
</dbReference>
<dbReference type="Pfam" id="PF09335">
    <property type="entry name" value="VTT_dom"/>
    <property type="match status" value="1"/>
</dbReference>
<dbReference type="GO" id="GO:0005886">
    <property type="term" value="C:plasma membrane"/>
    <property type="evidence" value="ECO:0007669"/>
    <property type="project" value="UniProtKB-SubCell"/>
</dbReference>
<accession>A0A3G1KYF4</accession>
<feature type="transmembrane region" description="Helical" evidence="7">
    <location>
        <begin position="141"/>
        <end position="161"/>
    </location>
</feature>
<dbReference type="Proteomes" id="UP000323521">
    <property type="component" value="Chromosome"/>
</dbReference>
<evidence type="ECO:0000259" key="8">
    <source>
        <dbReference type="Pfam" id="PF09335"/>
    </source>
</evidence>
<keyword evidence="10" id="KW-1185">Reference proteome</keyword>
<evidence type="ECO:0000256" key="6">
    <source>
        <dbReference type="ARBA" id="ARBA00023136"/>
    </source>
</evidence>
<protein>
    <submittedName>
        <fullName evidence="9">Alkaline phosphatase</fullName>
    </submittedName>
</protein>
<dbReference type="KEGG" id="fwa:DCMF_23030"/>
<dbReference type="PANTHER" id="PTHR42709">
    <property type="entry name" value="ALKALINE PHOSPHATASE LIKE PROTEIN"/>
    <property type="match status" value="1"/>
</dbReference>
<keyword evidence="6 7" id="KW-0472">Membrane</keyword>
<sequence>MESILNYLFAIIEPFIEQYGLLGVFIGMTIESACIPLPSEVVLPFTGYLVWLGKMSLFEAVMASTLGNLAGSLIAYAVGYWGGSPFILKYGKYIHISPNRLRRTEYWFNRYGEYMIFISRLLPGIRTFISLPAGICRMNLLRFIIFTTLGSFPWNFAFVYGGMKLGEHWEDILPIFHKLDYVSLLVIALLILLIIKKWYKKES</sequence>
<dbReference type="EMBL" id="CP017634">
    <property type="protein sequence ID" value="ATW27245.1"/>
    <property type="molecule type" value="Genomic_DNA"/>
</dbReference>
<comment type="subcellular location">
    <subcellularLocation>
        <location evidence="1">Cell membrane</location>
        <topology evidence="1">Multi-pass membrane protein</topology>
    </subcellularLocation>
</comment>
<evidence type="ECO:0000256" key="5">
    <source>
        <dbReference type="ARBA" id="ARBA00022989"/>
    </source>
</evidence>
<evidence type="ECO:0000256" key="3">
    <source>
        <dbReference type="ARBA" id="ARBA00022475"/>
    </source>
</evidence>
<reference evidence="9 10" key="1">
    <citation type="submission" date="2016-10" db="EMBL/GenBank/DDBJ databases">
        <title>Complete Genome Sequence of Peptococcaceae strain DCMF.</title>
        <authorList>
            <person name="Edwards R.J."/>
            <person name="Holland S.I."/>
            <person name="Deshpande N.P."/>
            <person name="Wong Y.K."/>
            <person name="Ertan H."/>
            <person name="Manefield M."/>
            <person name="Russell T.L."/>
            <person name="Lee M.J."/>
        </authorList>
    </citation>
    <scope>NUCLEOTIDE SEQUENCE [LARGE SCALE GENOMIC DNA]</scope>
    <source>
        <strain evidence="9 10">DCMF</strain>
    </source>
</reference>
<evidence type="ECO:0000256" key="7">
    <source>
        <dbReference type="SAM" id="Phobius"/>
    </source>
</evidence>
<proteinExistence type="inferred from homology"/>
<keyword evidence="3" id="KW-1003">Cell membrane</keyword>
<feature type="transmembrane region" description="Helical" evidence="7">
    <location>
        <begin position="7"/>
        <end position="30"/>
    </location>
</feature>
<evidence type="ECO:0000313" key="10">
    <source>
        <dbReference type="Proteomes" id="UP000323521"/>
    </source>
</evidence>
<keyword evidence="5 7" id="KW-1133">Transmembrane helix</keyword>